<comment type="catalytic activity">
    <reaction evidence="12 15">
        <text>a 2'-deoxyribonucleoside 5'-diphosphate + ATP = a 2'-deoxyribonucleoside 5'-triphosphate + ADP</text>
        <dbReference type="Rhea" id="RHEA:44640"/>
        <dbReference type="ChEBI" id="CHEBI:30616"/>
        <dbReference type="ChEBI" id="CHEBI:61560"/>
        <dbReference type="ChEBI" id="CHEBI:73316"/>
        <dbReference type="ChEBI" id="CHEBI:456216"/>
        <dbReference type="EC" id="2.7.4.6"/>
    </reaction>
</comment>
<dbReference type="GO" id="GO:0006183">
    <property type="term" value="P:GTP biosynthetic process"/>
    <property type="evidence" value="ECO:0007669"/>
    <property type="project" value="UniProtKB-UniRule"/>
</dbReference>
<keyword evidence="5 12" id="KW-0808">Transferase</keyword>
<dbReference type="SMART" id="SM00562">
    <property type="entry name" value="NDK"/>
    <property type="match status" value="1"/>
</dbReference>
<evidence type="ECO:0000256" key="4">
    <source>
        <dbReference type="ARBA" id="ARBA00017632"/>
    </source>
</evidence>
<dbReference type="InterPro" id="IPR001564">
    <property type="entry name" value="Nucleoside_diP_kinase"/>
</dbReference>
<dbReference type="STRING" id="1122142.SAMN02910414_02036"/>
<evidence type="ECO:0000256" key="5">
    <source>
        <dbReference type="ARBA" id="ARBA00022679"/>
    </source>
</evidence>
<dbReference type="GO" id="GO:0006241">
    <property type="term" value="P:CTP biosynthetic process"/>
    <property type="evidence" value="ECO:0007669"/>
    <property type="project" value="UniProtKB-UniRule"/>
</dbReference>
<dbReference type="Gene3D" id="3.30.70.141">
    <property type="entry name" value="Nucleoside diphosphate kinase-like domain"/>
    <property type="match status" value="1"/>
</dbReference>
<feature type="binding site" evidence="12 13">
    <location>
        <position position="10"/>
    </location>
    <ligand>
        <name>ATP</name>
        <dbReference type="ChEBI" id="CHEBI:30616"/>
    </ligand>
</feature>
<evidence type="ECO:0000256" key="7">
    <source>
        <dbReference type="ARBA" id="ARBA00022741"/>
    </source>
</evidence>
<evidence type="ECO:0000313" key="18">
    <source>
        <dbReference type="Proteomes" id="UP000183918"/>
    </source>
</evidence>
<keyword evidence="11 12" id="KW-0546">Nucleotide metabolism</keyword>
<feature type="binding site" evidence="12 13">
    <location>
        <position position="103"/>
    </location>
    <ligand>
        <name>ATP</name>
        <dbReference type="ChEBI" id="CHEBI:30616"/>
    </ligand>
</feature>
<comment type="cofactor">
    <cofactor evidence="1 12">
        <name>Mg(2+)</name>
        <dbReference type="ChEBI" id="CHEBI:18420"/>
    </cofactor>
</comment>
<dbReference type="PANTHER" id="PTHR11349">
    <property type="entry name" value="NUCLEOSIDE DIPHOSPHATE KINASE"/>
    <property type="match status" value="1"/>
</dbReference>
<dbReference type="AlphaFoldDB" id="A0A1H3LK76"/>
<dbReference type="PROSITE" id="PS00469">
    <property type="entry name" value="NDPK"/>
    <property type="match status" value="1"/>
</dbReference>
<name>A0A1H3LK76_9FIRM</name>
<dbReference type="GO" id="GO:0046872">
    <property type="term" value="F:metal ion binding"/>
    <property type="evidence" value="ECO:0007669"/>
    <property type="project" value="UniProtKB-KW"/>
</dbReference>
<evidence type="ECO:0000256" key="10">
    <source>
        <dbReference type="ARBA" id="ARBA00022842"/>
    </source>
</evidence>
<dbReference type="Proteomes" id="UP000183918">
    <property type="component" value="Unassembled WGS sequence"/>
</dbReference>
<dbReference type="eggNOG" id="COG0105">
    <property type="taxonomic scope" value="Bacteria"/>
</dbReference>
<dbReference type="EMBL" id="FNPG01000026">
    <property type="protein sequence ID" value="SDY64549.1"/>
    <property type="molecule type" value="Genomic_DNA"/>
</dbReference>
<keyword evidence="12" id="KW-0963">Cytoplasm</keyword>
<comment type="similarity">
    <text evidence="2 12 13 14">Belongs to the NDK family.</text>
</comment>
<keyword evidence="9 12" id="KW-0067">ATP-binding</keyword>
<dbReference type="SUPFAM" id="SSF54919">
    <property type="entry name" value="Nucleoside diphosphate kinase, NDK"/>
    <property type="match status" value="1"/>
</dbReference>
<dbReference type="RefSeq" id="WP_022747755.1">
    <property type="nucleotide sequence ID" value="NZ_FNPG01000026.1"/>
</dbReference>
<keyword evidence="8 12" id="KW-0418">Kinase</keyword>
<accession>A0A1H3LK76</accession>
<sequence>MVEKTLSLVKPDGVAGNHIGEILNLYEKEGLKIVALKMIKINKEFARQHYIDLKDKPFYQELVDFISSGPLVAMILEGEDAVNTVRRVNGATDPKEAAEGTIRNKYAKGKTDNTVHGSDSVEHAKREISMWFPEYLDSYLS</sequence>
<dbReference type="InterPro" id="IPR023005">
    <property type="entry name" value="Nucleoside_diP_kinase_AS"/>
</dbReference>
<comment type="subcellular location">
    <subcellularLocation>
        <location evidence="12">Cytoplasm</location>
    </subcellularLocation>
</comment>
<protein>
    <recommendedName>
        <fullName evidence="4 12">Nucleoside diphosphate kinase</fullName>
        <shortName evidence="12">NDK</shortName>
        <shortName evidence="12">NDP kinase</shortName>
        <ecNumber evidence="3 12">2.7.4.6</ecNumber>
    </recommendedName>
    <alternativeName>
        <fullName evidence="12">Nucleoside-2-P kinase</fullName>
    </alternativeName>
</protein>
<evidence type="ECO:0000313" key="17">
    <source>
        <dbReference type="EMBL" id="SDY64549.1"/>
    </source>
</evidence>
<keyword evidence="18" id="KW-1185">Reference proteome</keyword>
<evidence type="ECO:0000256" key="11">
    <source>
        <dbReference type="ARBA" id="ARBA00023080"/>
    </source>
</evidence>
<dbReference type="NCBIfam" id="NF001908">
    <property type="entry name" value="PRK00668.1"/>
    <property type="match status" value="1"/>
</dbReference>
<dbReference type="GO" id="GO:0005524">
    <property type="term" value="F:ATP binding"/>
    <property type="evidence" value="ECO:0007669"/>
    <property type="project" value="UniProtKB-UniRule"/>
</dbReference>
<evidence type="ECO:0000256" key="9">
    <source>
        <dbReference type="ARBA" id="ARBA00022840"/>
    </source>
</evidence>
<comment type="function">
    <text evidence="12">Major role in the synthesis of nucleoside triphosphates other than ATP. The ATP gamma phosphate is transferred to the NDP beta phosphate via a ping-pong mechanism, using a phosphorylated active-site intermediate.</text>
</comment>
<comment type="subunit">
    <text evidence="12">Homotetramer.</text>
</comment>
<feature type="active site" description="Pros-phosphohistidine intermediate" evidence="12 13">
    <location>
        <position position="116"/>
    </location>
</feature>
<keyword evidence="10 12" id="KW-0460">Magnesium</keyword>
<dbReference type="OrthoDB" id="9801161at2"/>
<evidence type="ECO:0000256" key="2">
    <source>
        <dbReference type="ARBA" id="ARBA00008142"/>
    </source>
</evidence>
<feature type="binding site" evidence="12 13">
    <location>
        <position position="86"/>
    </location>
    <ligand>
        <name>ATP</name>
        <dbReference type="ChEBI" id="CHEBI:30616"/>
    </ligand>
</feature>
<dbReference type="HAMAP" id="MF_00451">
    <property type="entry name" value="NDP_kinase"/>
    <property type="match status" value="1"/>
</dbReference>
<dbReference type="InterPro" id="IPR034907">
    <property type="entry name" value="NDK-like_dom"/>
</dbReference>
<dbReference type="EC" id="2.7.4.6" evidence="3 12"/>
<dbReference type="Pfam" id="PF00334">
    <property type="entry name" value="NDK"/>
    <property type="match status" value="1"/>
</dbReference>
<keyword evidence="6 12" id="KW-0479">Metal-binding</keyword>
<dbReference type="GO" id="GO:0006228">
    <property type="term" value="P:UTP biosynthetic process"/>
    <property type="evidence" value="ECO:0007669"/>
    <property type="project" value="UniProtKB-UniRule"/>
</dbReference>
<feature type="domain" description="Nucleoside diphosphate kinase-like" evidence="16">
    <location>
        <begin position="2"/>
        <end position="137"/>
    </location>
</feature>
<feature type="binding site" evidence="12 13">
    <location>
        <position position="92"/>
    </location>
    <ligand>
        <name>ATP</name>
        <dbReference type="ChEBI" id="CHEBI:30616"/>
    </ligand>
</feature>
<evidence type="ECO:0000256" key="15">
    <source>
        <dbReference type="RuleBase" id="RU004013"/>
    </source>
</evidence>
<keyword evidence="12" id="KW-0597">Phosphoprotein</keyword>
<dbReference type="GO" id="GO:0005737">
    <property type="term" value="C:cytoplasm"/>
    <property type="evidence" value="ECO:0007669"/>
    <property type="project" value="UniProtKB-SubCell"/>
</dbReference>
<evidence type="ECO:0000256" key="14">
    <source>
        <dbReference type="RuleBase" id="RU004011"/>
    </source>
</evidence>
<evidence type="ECO:0000259" key="16">
    <source>
        <dbReference type="SMART" id="SM00562"/>
    </source>
</evidence>
<comment type="catalytic activity">
    <reaction evidence="12">
        <text>a ribonucleoside 5'-diphosphate + ATP = a ribonucleoside 5'-triphosphate + ADP</text>
        <dbReference type="Rhea" id="RHEA:18113"/>
        <dbReference type="ChEBI" id="CHEBI:30616"/>
        <dbReference type="ChEBI" id="CHEBI:57930"/>
        <dbReference type="ChEBI" id="CHEBI:61557"/>
        <dbReference type="ChEBI" id="CHEBI:456216"/>
        <dbReference type="EC" id="2.7.4.6"/>
    </reaction>
</comment>
<feature type="binding site" evidence="12 13">
    <location>
        <position position="113"/>
    </location>
    <ligand>
        <name>ATP</name>
        <dbReference type="ChEBI" id="CHEBI:30616"/>
    </ligand>
</feature>
<dbReference type="PRINTS" id="PR01243">
    <property type="entry name" value="NUCDPKINASE"/>
</dbReference>
<keyword evidence="7 12" id="KW-0547">Nucleotide-binding</keyword>
<feature type="binding site" evidence="12 13">
    <location>
        <position position="58"/>
    </location>
    <ligand>
        <name>ATP</name>
        <dbReference type="ChEBI" id="CHEBI:30616"/>
    </ligand>
</feature>
<evidence type="ECO:0000256" key="12">
    <source>
        <dbReference type="HAMAP-Rule" id="MF_00451"/>
    </source>
</evidence>
<evidence type="ECO:0000256" key="8">
    <source>
        <dbReference type="ARBA" id="ARBA00022777"/>
    </source>
</evidence>
<dbReference type="InterPro" id="IPR036850">
    <property type="entry name" value="NDK-like_dom_sf"/>
</dbReference>
<evidence type="ECO:0000256" key="6">
    <source>
        <dbReference type="ARBA" id="ARBA00022723"/>
    </source>
</evidence>
<dbReference type="PROSITE" id="PS51374">
    <property type="entry name" value="NDPK_LIKE"/>
    <property type="match status" value="1"/>
</dbReference>
<gene>
    <name evidence="12" type="primary">ndk</name>
    <name evidence="17" type="ORF">SAMN02910414_02036</name>
</gene>
<dbReference type="GO" id="GO:0004550">
    <property type="term" value="F:nucleoside diphosphate kinase activity"/>
    <property type="evidence" value="ECO:0007669"/>
    <property type="project" value="UniProtKB-UniRule"/>
</dbReference>
<reference evidence="17 18" key="1">
    <citation type="submission" date="2016-10" db="EMBL/GenBank/DDBJ databases">
        <authorList>
            <person name="de Groot N.N."/>
        </authorList>
    </citation>
    <scope>NUCLEOTIDE SEQUENCE [LARGE SCALE GENOMIC DNA]</scope>
    <source>
        <strain evidence="17 18">DSM 14045</strain>
    </source>
</reference>
<dbReference type="FunFam" id="3.30.70.141:FF:000003">
    <property type="entry name" value="Nucleoside diphosphate kinase"/>
    <property type="match status" value="1"/>
</dbReference>
<organism evidence="17 18">
    <name type="scientific">Lachnobacterium bovis DSM 14045</name>
    <dbReference type="NCBI Taxonomy" id="1122142"/>
    <lineage>
        <taxon>Bacteria</taxon>
        <taxon>Bacillati</taxon>
        <taxon>Bacillota</taxon>
        <taxon>Clostridia</taxon>
        <taxon>Lachnospirales</taxon>
        <taxon>Lachnospiraceae</taxon>
        <taxon>Lachnobacterium</taxon>
    </lineage>
</organism>
<proteinExistence type="inferred from homology"/>
<evidence type="ECO:0000256" key="1">
    <source>
        <dbReference type="ARBA" id="ARBA00001946"/>
    </source>
</evidence>
<dbReference type="CDD" id="cd04413">
    <property type="entry name" value="NDPk_I"/>
    <property type="match status" value="1"/>
</dbReference>
<evidence type="ECO:0000256" key="13">
    <source>
        <dbReference type="PROSITE-ProRule" id="PRU00706"/>
    </source>
</evidence>
<evidence type="ECO:0000256" key="3">
    <source>
        <dbReference type="ARBA" id="ARBA00012966"/>
    </source>
</evidence>